<accession>A0ABW2Q4K0</accession>
<evidence type="ECO:0000256" key="1">
    <source>
        <dbReference type="SAM" id="MobiDB-lite"/>
    </source>
</evidence>
<evidence type="ECO:0000313" key="4">
    <source>
        <dbReference type="EMBL" id="MFC7403904.1"/>
    </source>
</evidence>
<evidence type="ECO:0000256" key="3">
    <source>
        <dbReference type="SAM" id="SignalP"/>
    </source>
</evidence>
<dbReference type="InterPro" id="IPR006311">
    <property type="entry name" value="TAT_signal"/>
</dbReference>
<feature type="signal peptide" evidence="3">
    <location>
        <begin position="1"/>
        <end position="25"/>
    </location>
</feature>
<gene>
    <name evidence="4" type="ORF">ACFQQL_02180</name>
</gene>
<protein>
    <submittedName>
        <fullName evidence="4">DUF6049 family protein</fullName>
    </submittedName>
</protein>
<proteinExistence type="predicted"/>
<evidence type="ECO:0000313" key="5">
    <source>
        <dbReference type="Proteomes" id="UP001596455"/>
    </source>
</evidence>
<reference evidence="5" key="1">
    <citation type="journal article" date="2019" name="Int. J. Syst. Evol. Microbiol.">
        <title>The Global Catalogue of Microorganisms (GCM) 10K type strain sequencing project: providing services to taxonomists for standard genome sequencing and annotation.</title>
        <authorList>
            <consortium name="The Broad Institute Genomics Platform"/>
            <consortium name="The Broad Institute Genome Sequencing Center for Infectious Disease"/>
            <person name="Wu L."/>
            <person name="Ma J."/>
        </authorList>
    </citation>
    <scope>NUCLEOTIDE SEQUENCE [LARGE SCALE GENOMIC DNA]</scope>
    <source>
        <strain evidence="5">JCM 1490</strain>
    </source>
</reference>
<keyword evidence="2" id="KW-0812">Transmembrane</keyword>
<feature type="transmembrane region" description="Helical" evidence="2">
    <location>
        <begin position="701"/>
        <end position="719"/>
    </location>
</feature>
<comment type="caution">
    <text evidence="4">The sequence shown here is derived from an EMBL/GenBank/DDBJ whole genome shotgun (WGS) entry which is preliminary data.</text>
</comment>
<name>A0ABW2Q4K0_9MICO</name>
<organism evidence="4 5">
    <name type="scientific">Georgenia alba</name>
    <dbReference type="NCBI Taxonomy" id="2233858"/>
    <lineage>
        <taxon>Bacteria</taxon>
        <taxon>Bacillati</taxon>
        <taxon>Actinomycetota</taxon>
        <taxon>Actinomycetes</taxon>
        <taxon>Micrococcales</taxon>
        <taxon>Bogoriellaceae</taxon>
        <taxon>Georgenia</taxon>
    </lineage>
</organism>
<dbReference type="EMBL" id="JBHTCQ010000001">
    <property type="protein sequence ID" value="MFC7403904.1"/>
    <property type="molecule type" value="Genomic_DNA"/>
</dbReference>
<feature type="region of interest" description="Disordered" evidence="1">
    <location>
        <begin position="230"/>
        <end position="296"/>
    </location>
</feature>
<feature type="compositionally biased region" description="Acidic residues" evidence="1">
    <location>
        <begin position="240"/>
        <end position="296"/>
    </location>
</feature>
<dbReference type="InterPro" id="IPR046112">
    <property type="entry name" value="DUF6049"/>
</dbReference>
<dbReference type="RefSeq" id="WP_382390800.1">
    <property type="nucleotide sequence ID" value="NZ_JBHTCQ010000001.1"/>
</dbReference>
<evidence type="ECO:0000256" key="2">
    <source>
        <dbReference type="SAM" id="Phobius"/>
    </source>
</evidence>
<keyword evidence="2" id="KW-0472">Membrane</keyword>
<feature type="chain" id="PRO_5045654121" evidence="3">
    <location>
        <begin position="26"/>
        <end position="738"/>
    </location>
</feature>
<dbReference type="Pfam" id="PF19516">
    <property type="entry name" value="DUF6049"/>
    <property type="match status" value="1"/>
</dbReference>
<dbReference type="PROSITE" id="PS51318">
    <property type="entry name" value="TAT"/>
    <property type="match status" value="1"/>
</dbReference>
<keyword evidence="2" id="KW-1133">Transmembrane helix</keyword>
<dbReference type="Proteomes" id="UP001596455">
    <property type="component" value="Unassembled WGS sequence"/>
</dbReference>
<sequence length="738" mass="76623">MTSRRAARRPVAALAAALATAAAWAAVPPSAGAPEDPEGRLEVDIDDLAPAVLTPGDGLTVSGTIVNDSEQDVTAPELELRMQRYAPISRTSLRQWMDPSTSSVTMQLAVENLGPIQAGSSASFTVEVAPEELGLSSSSSSWGPHGVELSVSDTGGTTLYGVDRSMALWYPDVPVERTPVHVLVPVTAGARERAEAEDDGGGVDAVAEAAEPRIGGLLDAVDQPGVTLAVDPELLPAEIETTDPDEATEEPTTDEATEEESTTAEETTDEETSPEPTDDATETPTDEETGEPEEPTAAETILDSLLQHADGTGRSVAVLPRADADIAALAHSRAGPRLASTTTEALTTARAAGFDESVLAWPATQNPDRQTFDAAAAAGMGTAVLPVSAVSPLDELTYTPTGRADLAAGGGRIPAILVDDDASSVLSGTMPPAPGSTHGPVELNGVDSRQLLLADTAVISRERPSDPRAVNIAAPRAYGGDVDELAESLEALLAAPWVAPATLEQIRSLDVPDLDRNALPERAVRDRELTRRGLDRMNAALSRAETFAGATEEPELMLDPLDVRASSLLSAAWRRDPQGREGVLDGLEADVAALDERLGALESSSVLVINSSVVLPVHVRNDLPSDATVQVSLESSDDLLQANGPVTVTVPSESQAAAEVPVTAVGSGDVTVRVQLLTPDGQPIGTPSELEMRVRADWESVGTAVVAGVLGVVLVFGLVRTVRGGRRMEPAAPDEVGA</sequence>
<keyword evidence="3" id="KW-0732">Signal</keyword>
<keyword evidence="5" id="KW-1185">Reference proteome</keyword>